<organism evidence="26 27">
    <name type="scientific">Syntrophobacter fumaroxidans (strain DSM 10017 / MPOB)</name>
    <dbReference type="NCBI Taxonomy" id="335543"/>
    <lineage>
        <taxon>Bacteria</taxon>
        <taxon>Pseudomonadati</taxon>
        <taxon>Thermodesulfobacteriota</taxon>
        <taxon>Syntrophobacteria</taxon>
        <taxon>Syntrophobacterales</taxon>
        <taxon>Syntrophobacteraceae</taxon>
        <taxon>Syntrophobacter</taxon>
    </lineage>
</organism>
<dbReference type="GO" id="GO:0008658">
    <property type="term" value="F:penicillin binding"/>
    <property type="evidence" value="ECO:0007669"/>
    <property type="project" value="InterPro"/>
</dbReference>
<feature type="transmembrane region" description="Helical" evidence="22">
    <location>
        <begin position="14"/>
        <end position="36"/>
    </location>
</feature>
<dbReference type="STRING" id="335543.Sfum_0290"/>
<dbReference type="GO" id="GO:0030288">
    <property type="term" value="C:outer membrane-bounded periplasmic space"/>
    <property type="evidence" value="ECO:0007669"/>
    <property type="project" value="TreeGrafter"/>
</dbReference>
<keyword evidence="13" id="KW-0573">Peptidoglycan synthesis</keyword>
<evidence type="ECO:0000313" key="26">
    <source>
        <dbReference type="EMBL" id="ABK15991.1"/>
    </source>
</evidence>
<dbReference type="Pfam" id="PF00912">
    <property type="entry name" value="Transgly"/>
    <property type="match status" value="1"/>
</dbReference>
<dbReference type="AlphaFoldDB" id="A0LEY9"/>
<evidence type="ECO:0000259" key="24">
    <source>
        <dbReference type="Pfam" id="PF00912"/>
    </source>
</evidence>
<dbReference type="SUPFAM" id="SSF56601">
    <property type="entry name" value="beta-lactamase/transpeptidase-like"/>
    <property type="match status" value="1"/>
</dbReference>
<dbReference type="SUPFAM" id="SSF53955">
    <property type="entry name" value="Lysozyme-like"/>
    <property type="match status" value="1"/>
</dbReference>
<dbReference type="InterPro" id="IPR028166">
    <property type="entry name" value="UB2H"/>
</dbReference>
<dbReference type="CAZy" id="GT51">
    <property type="family name" value="Glycosyltransferase Family 51"/>
</dbReference>
<dbReference type="NCBIfam" id="TIGR02074">
    <property type="entry name" value="PBP_1a_fam"/>
    <property type="match status" value="1"/>
</dbReference>
<dbReference type="InParanoid" id="A0LEY9"/>
<accession>A0LEY9</accession>
<name>A0LEY9_SYNFM</name>
<dbReference type="PIRSF" id="PIRSF002799">
    <property type="entry name" value="PBP_1b"/>
    <property type="match status" value="1"/>
</dbReference>
<dbReference type="HOGENOM" id="CLU_006354_2_7_7"/>
<comment type="pathway">
    <text evidence="21">Glycan biosynthesis.</text>
</comment>
<evidence type="ECO:0000256" key="11">
    <source>
        <dbReference type="ARBA" id="ARBA00022801"/>
    </source>
</evidence>
<dbReference type="GO" id="GO:0046677">
    <property type="term" value="P:response to antibiotic"/>
    <property type="evidence" value="ECO:0007669"/>
    <property type="project" value="InterPro"/>
</dbReference>
<dbReference type="GO" id="GO:0008955">
    <property type="term" value="F:peptidoglycan glycosyltransferase activity"/>
    <property type="evidence" value="ECO:0007669"/>
    <property type="project" value="UniProtKB-EC"/>
</dbReference>
<evidence type="ECO:0000256" key="1">
    <source>
        <dbReference type="ARBA" id="ARBA00004370"/>
    </source>
</evidence>
<evidence type="ECO:0000256" key="9">
    <source>
        <dbReference type="ARBA" id="ARBA00022679"/>
    </source>
</evidence>
<dbReference type="GO" id="GO:0009274">
    <property type="term" value="C:peptidoglycan-based cell wall"/>
    <property type="evidence" value="ECO:0007669"/>
    <property type="project" value="InterPro"/>
</dbReference>
<evidence type="ECO:0000256" key="10">
    <source>
        <dbReference type="ARBA" id="ARBA00022692"/>
    </source>
</evidence>
<dbReference type="GO" id="GO:0009252">
    <property type="term" value="P:peptidoglycan biosynthetic process"/>
    <property type="evidence" value="ECO:0007669"/>
    <property type="project" value="UniProtKB-UniPathway"/>
</dbReference>
<evidence type="ECO:0000259" key="25">
    <source>
        <dbReference type="Pfam" id="PF14814"/>
    </source>
</evidence>
<dbReference type="GO" id="GO:0071555">
    <property type="term" value="P:cell wall organization"/>
    <property type="evidence" value="ECO:0007669"/>
    <property type="project" value="UniProtKB-KW"/>
</dbReference>
<protein>
    <recommendedName>
        <fullName evidence="5">Penicillin-binding protein 1B</fullName>
        <ecNumber evidence="19">2.4.99.28</ecNumber>
    </recommendedName>
    <alternativeName>
        <fullName evidence="18">Murein polymerase</fullName>
    </alternativeName>
</protein>
<dbReference type="PANTHER" id="PTHR32282:SF27">
    <property type="entry name" value="PENICILLIN-BINDING PROTEIN 1A"/>
    <property type="match status" value="1"/>
</dbReference>
<comment type="pathway">
    <text evidence="2">Cell wall biogenesis; peptidoglycan biosynthesis.</text>
</comment>
<feature type="domain" description="Bifunctional transglycosylase second" evidence="25">
    <location>
        <begin position="63"/>
        <end position="146"/>
    </location>
</feature>
<dbReference type="InterPro" id="IPR023346">
    <property type="entry name" value="Lysozyme-like_dom_sf"/>
</dbReference>
<gene>
    <name evidence="26" type="ordered locus">Sfum_0290</name>
</gene>
<evidence type="ECO:0000256" key="3">
    <source>
        <dbReference type="ARBA" id="ARBA00007090"/>
    </source>
</evidence>
<keyword evidence="15 22" id="KW-0472">Membrane</keyword>
<dbReference type="EC" id="2.4.99.28" evidence="19"/>
<keyword evidence="27" id="KW-1185">Reference proteome</keyword>
<dbReference type="Gene3D" id="3.30.2060.10">
    <property type="entry name" value="Penicillin-binding protein 1b domain"/>
    <property type="match status" value="1"/>
</dbReference>
<dbReference type="eggNOG" id="COG0744">
    <property type="taxonomic scope" value="Bacteria"/>
</dbReference>
<evidence type="ECO:0000256" key="17">
    <source>
        <dbReference type="ARBA" id="ARBA00023316"/>
    </source>
</evidence>
<sequence length="757" mass="85945" precursor="true">MMSFTDKAVRKRSIWWRLVVLLGLVCVLFATSYYFYLYNEVRQRFESRRWSIPARVFSATVPIYPGHSLALSQLRQMLEERRYRESLREPLRAGEFKLHRGSLIVFLRDFKFPGHWLRAQRVMFEFQQNRLVRIRSQEGDLAYLELEPIEIARLFGRNRESRLLVNIRQVPKHLSDAVIAIEDHRFYEHGGVDWVGILRAVWTDVLARRLVQGGSTITQQLVKNYFLEPERSLKRKMLEVSMASIIESMYEKDEILEMYLNEIYLGQRGGVAIHGIGEASRFFFGRNVEDLTLAESATLAGMIRSPNNCSPLTHPDAALERRNTVLKRMLDLEKITAQEYEQARAERVRVPGTFLPVNTAPYFVDYVRRQLQELYEPGVLESEGLNIYTRLHPEMALAAHKAVVEGLQELEKERAEGARGEGDASPPLQAALIAIQPKTGAVLALVGGRDYAESSFNRALEAHRQPGSTIKPFIYLGSLDRYTAASWIPDEPTPYVVDGDSWTPRNFDDHYRGRVTFRLGLEESINAATVNLASTVGLDGLIKTIRSLGIQSPLQPVPSLALGAFEVTPIELAGGYAALDNDGQRPFLLSLKEVVAENGEVQERRDMDFVTVTTPAKAFLITNLLEGAMERGSGKSVRRMGIDFRCAGKTGTTSDYRDSWFVGYTTDLLAVVWVGYDDNRPTGLTGARGAGRIWARFMNEVRPWMNPQAFRVPPGVVQRVICGQSGKLANPRCPDKRMEYFLAENELKEYCNIHRRE</sequence>
<dbReference type="OrthoDB" id="9766909at2"/>
<dbReference type="GO" id="GO:0016020">
    <property type="term" value="C:membrane"/>
    <property type="evidence" value="ECO:0007669"/>
    <property type="project" value="UniProtKB-SubCell"/>
</dbReference>
<feature type="domain" description="Glycosyl transferase family 51" evidence="24">
    <location>
        <begin position="157"/>
        <end position="329"/>
    </location>
</feature>
<evidence type="ECO:0000313" key="27">
    <source>
        <dbReference type="Proteomes" id="UP000001784"/>
    </source>
</evidence>
<evidence type="ECO:0000256" key="15">
    <source>
        <dbReference type="ARBA" id="ARBA00023136"/>
    </source>
</evidence>
<evidence type="ECO:0000256" key="7">
    <source>
        <dbReference type="ARBA" id="ARBA00022670"/>
    </source>
</evidence>
<evidence type="ECO:0000256" key="18">
    <source>
        <dbReference type="ARBA" id="ARBA00032454"/>
    </source>
</evidence>
<dbReference type="FunFam" id="1.10.3810.10:FF:000003">
    <property type="entry name" value="Penicillin-binding protein 1a"/>
    <property type="match status" value="1"/>
</dbReference>
<keyword evidence="14 22" id="KW-1133">Transmembrane helix</keyword>
<reference evidence="26 27" key="1">
    <citation type="submission" date="2006-10" db="EMBL/GenBank/DDBJ databases">
        <title>Complete sequence of Syntrophobacter fumaroxidans MPOB.</title>
        <authorList>
            <consortium name="US DOE Joint Genome Institute"/>
            <person name="Copeland A."/>
            <person name="Lucas S."/>
            <person name="Lapidus A."/>
            <person name="Barry K."/>
            <person name="Detter J.C."/>
            <person name="Glavina del Rio T."/>
            <person name="Hammon N."/>
            <person name="Israni S."/>
            <person name="Pitluck S."/>
            <person name="Goltsman E.G."/>
            <person name="Martinez M."/>
            <person name="Schmutz J."/>
            <person name="Larimer F."/>
            <person name="Land M."/>
            <person name="Hauser L."/>
            <person name="Kyrpides N."/>
            <person name="Kim E."/>
            <person name="Boone D.R."/>
            <person name="Brockman F."/>
            <person name="Culley D."/>
            <person name="Ferry J."/>
            <person name="Gunsalus R."/>
            <person name="McInerney M.J."/>
            <person name="Morrison M."/>
            <person name="Plugge C."/>
            <person name="Rohlin L."/>
            <person name="Scholten J."/>
            <person name="Sieber J."/>
            <person name="Stams A.J.M."/>
            <person name="Worm P."/>
            <person name="Henstra A.M."/>
            <person name="Richardson P."/>
        </authorList>
    </citation>
    <scope>NUCLEOTIDE SEQUENCE [LARGE SCALE GENOMIC DNA]</scope>
    <source>
        <strain evidence="27">DSM 10017 / MPOB</strain>
    </source>
</reference>
<evidence type="ECO:0000256" key="8">
    <source>
        <dbReference type="ARBA" id="ARBA00022676"/>
    </source>
</evidence>
<comment type="similarity">
    <text evidence="3">In the C-terminal section; belongs to the transpeptidase family.</text>
</comment>
<dbReference type="InterPro" id="IPR011813">
    <property type="entry name" value="PBP_1b"/>
</dbReference>
<evidence type="ECO:0000256" key="20">
    <source>
        <dbReference type="ARBA" id="ARBA00049902"/>
    </source>
</evidence>
<evidence type="ECO:0000256" key="13">
    <source>
        <dbReference type="ARBA" id="ARBA00022984"/>
    </source>
</evidence>
<keyword evidence="8 26" id="KW-0328">Glycosyltransferase</keyword>
<comment type="catalytic activity">
    <reaction evidence="20">
        <text>[GlcNAc-(1-&gt;4)-Mur2Ac(oyl-L-Ala-gamma-D-Glu-L-Lys-D-Ala-D-Ala)](n)-di-trans,octa-cis-undecaprenyl diphosphate + beta-D-GlcNAc-(1-&gt;4)-Mur2Ac(oyl-L-Ala-gamma-D-Glu-L-Lys-D-Ala-D-Ala)-di-trans,octa-cis-undecaprenyl diphosphate = [GlcNAc-(1-&gt;4)-Mur2Ac(oyl-L-Ala-gamma-D-Glu-L-Lys-D-Ala-D-Ala)](n+1)-di-trans,octa-cis-undecaprenyl diphosphate + di-trans,octa-cis-undecaprenyl diphosphate + H(+)</text>
        <dbReference type="Rhea" id="RHEA:23708"/>
        <dbReference type="Rhea" id="RHEA-COMP:9602"/>
        <dbReference type="Rhea" id="RHEA-COMP:9603"/>
        <dbReference type="ChEBI" id="CHEBI:15378"/>
        <dbReference type="ChEBI" id="CHEBI:58405"/>
        <dbReference type="ChEBI" id="CHEBI:60033"/>
        <dbReference type="ChEBI" id="CHEBI:78435"/>
        <dbReference type="EC" id="2.4.99.28"/>
    </reaction>
</comment>
<keyword evidence="6" id="KW-0121">Carboxypeptidase</keyword>
<evidence type="ECO:0000256" key="6">
    <source>
        <dbReference type="ARBA" id="ARBA00022645"/>
    </source>
</evidence>
<evidence type="ECO:0000256" key="16">
    <source>
        <dbReference type="ARBA" id="ARBA00023268"/>
    </source>
</evidence>
<keyword evidence="9 26" id="KW-0808">Transferase</keyword>
<evidence type="ECO:0000256" key="12">
    <source>
        <dbReference type="ARBA" id="ARBA00022960"/>
    </source>
</evidence>
<dbReference type="RefSeq" id="WP_011697164.1">
    <property type="nucleotide sequence ID" value="NC_008554.1"/>
</dbReference>
<dbReference type="InterPro" id="IPR036950">
    <property type="entry name" value="PBP_transglycosylase"/>
</dbReference>
<keyword evidence="16" id="KW-0511">Multifunctional enzyme</keyword>
<dbReference type="InterPro" id="IPR001264">
    <property type="entry name" value="Glyco_trans_51"/>
</dbReference>
<evidence type="ECO:0000256" key="19">
    <source>
        <dbReference type="ARBA" id="ARBA00044770"/>
    </source>
</evidence>
<evidence type="ECO:0000256" key="21">
    <source>
        <dbReference type="ARBA" id="ARBA00060592"/>
    </source>
</evidence>
<dbReference type="GO" id="GO:0004180">
    <property type="term" value="F:carboxypeptidase activity"/>
    <property type="evidence" value="ECO:0007669"/>
    <property type="project" value="UniProtKB-KW"/>
</dbReference>
<keyword evidence="7" id="KW-0645">Protease</keyword>
<evidence type="ECO:0000256" key="2">
    <source>
        <dbReference type="ARBA" id="ARBA00004752"/>
    </source>
</evidence>
<dbReference type="EMBL" id="CP000478">
    <property type="protein sequence ID" value="ABK15991.1"/>
    <property type="molecule type" value="Genomic_DNA"/>
</dbReference>
<keyword evidence="12" id="KW-0133">Cell shape</keyword>
<evidence type="ECO:0000256" key="5">
    <source>
        <dbReference type="ARBA" id="ARBA00018637"/>
    </source>
</evidence>
<keyword evidence="17" id="KW-0961">Cell wall biogenesis/degradation</keyword>
<evidence type="ECO:0000256" key="4">
    <source>
        <dbReference type="ARBA" id="ARBA00007739"/>
    </source>
</evidence>
<dbReference type="InterPro" id="IPR050396">
    <property type="entry name" value="Glycosyltr_51/Transpeptidase"/>
</dbReference>
<proteinExistence type="inferred from homology"/>
<dbReference type="Proteomes" id="UP000001784">
    <property type="component" value="Chromosome"/>
</dbReference>
<comment type="similarity">
    <text evidence="4">In the N-terminal section; belongs to the glycosyltransferase 51 family.</text>
</comment>
<keyword evidence="11" id="KW-0378">Hydrolase</keyword>
<dbReference type="Pfam" id="PF14814">
    <property type="entry name" value="UB2H"/>
    <property type="match status" value="1"/>
</dbReference>
<dbReference type="InterPro" id="IPR012338">
    <property type="entry name" value="Beta-lactam/transpept-like"/>
</dbReference>
<comment type="subcellular location">
    <subcellularLocation>
        <location evidence="1">Membrane</location>
    </subcellularLocation>
</comment>
<dbReference type="FunCoup" id="A0LEY9">
    <property type="interactions" value="155"/>
</dbReference>
<dbReference type="Gene3D" id="3.40.710.10">
    <property type="entry name" value="DD-peptidase/beta-lactamase superfamily"/>
    <property type="match status" value="1"/>
</dbReference>
<evidence type="ECO:0000259" key="23">
    <source>
        <dbReference type="Pfam" id="PF00905"/>
    </source>
</evidence>
<dbReference type="InterPro" id="IPR001460">
    <property type="entry name" value="PCN-bd_Tpept"/>
</dbReference>
<evidence type="ECO:0000256" key="22">
    <source>
        <dbReference type="SAM" id="Phobius"/>
    </source>
</evidence>
<evidence type="ECO:0000256" key="14">
    <source>
        <dbReference type="ARBA" id="ARBA00022989"/>
    </source>
</evidence>
<dbReference type="Pfam" id="PF00905">
    <property type="entry name" value="Transpeptidase"/>
    <property type="match status" value="1"/>
</dbReference>
<dbReference type="GO" id="GO:0008360">
    <property type="term" value="P:regulation of cell shape"/>
    <property type="evidence" value="ECO:0007669"/>
    <property type="project" value="UniProtKB-KW"/>
</dbReference>
<dbReference type="KEGG" id="sfu:Sfum_0290"/>
<feature type="domain" description="Penicillin-binding protein transpeptidase" evidence="23">
    <location>
        <begin position="432"/>
        <end position="667"/>
    </location>
</feature>
<dbReference type="Gene3D" id="1.10.3810.10">
    <property type="entry name" value="Biosynthetic peptidoglycan transglycosylase-like"/>
    <property type="match status" value="1"/>
</dbReference>
<keyword evidence="10 22" id="KW-0812">Transmembrane</keyword>
<dbReference type="PANTHER" id="PTHR32282">
    <property type="entry name" value="BINDING PROTEIN TRANSPEPTIDASE, PUTATIVE-RELATED"/>
    <property type="match status" value="1"/>
</dbReference>
<dbReference type="UniPathway" id="UPA00219"/>
<dbReference type="GO" id="GO:0006508">
    <property type="term" value="P:proteolysis"/>
    <property type="evidence" value="ECO:0007669"/>
    <property type="project" value="UniProtKB-KW"/>
</dbReference>